<gene>
    <name evidence="1" type="ORF">YC6258_00070</name>
</gene>
<reference evidence="1 2" key="1">
    <citation type="submission" date="2014-01" db="EMBL/GenBank/DDBJ databases">
        <title>Full genme sequencing of cellulolytic bacterium Gynuella sunshinyii YC6258T gen. nov., sp. nov.</title>
        <authorList>
            <person name="Khan H."/>
            <person name="Chung E.J."/>
            <person name="Chung Y.R."/>
        </authorList>
    </citation>
    <scope>NUCLEOTIDE SEQUENCE [LARGE SCALE GENOMIC DNA]</scope>
    <source>
        <strain evidence="1 2">YC6258</strain>
    </source>
</reference>
<evidence type="ECO:0000313" key="2">
    <source>
        <dbReference type="Proteomes" id="UP000032266"/>
    </source>
</evidence>
<dbReference type="AlphaFoldDB" id="A0A0C5VCZ5"/>
<name>A0A0C5VCZ5_9GAMM</name>
<dbReference type="EMBL" id="CP007142">
    <property type="protein sequence ID" value="AJQ92126.1"/>
    <property type="molecule type" value="Genomic_DNA"/>
</dbReference>
<dbReference type="KEGG" id="gsn:YC6258_00070"/>
<proteinExistence type="predicted"/>
<accession>A0A0C5VCZ5</accession>
<dbReference type="STRING" id="1445510.YC6258_00070"/>
<keyword evidence="2" id="KW-1185">Reference proteome</keyword>
<dbReference type="Proteomes" id="UP000032266">
    <property type="component" value="Chromosome"/>
</dbReference>
<evidence type="ECO:0000313" key="1">
    <source>
        <dbReference type="EMBL" id="AJQ92126.1"/>
    </source>
</evidence>
<sequence length="48" mass="5577">MLRNVLNKITCVDSDPKKAWISRFNTIIIFNTARRPKFFAQQNPDPGI</sequence>
<dbReference type="HOGENOM" id="CLU_3153387_0_0_6"/>
<protein>
    <submittedName>
        <fullName evidence="1">Uncharacterized protein</fullName>
    </submittedName>
</protein>
<organism evidence="1 2">
    <name type="scientific">Gynuella sunshinyii YC6258</name>
    <dbReference type="NCBI Taxonomy" id="1445510"/>
    <lineage>
        <taxon>Bacteria</taxon>
        <taxon>Pseudomonadati</taxon>
        <taxon>Pseudomonadota</taxon>
        <taxon>Gammaproteobacteria</taxon>
        <taxon>Oceanospirillales</taxon>
        <taxon>Saccharospirillaceae</taxon>
        <taxon>Gynuella</taxon>
    </lineage>
</organism>